<keyword evidence="4" id="KW-0804">Transcription</keyword>
<evidence type="ECO:0000256" key="1">
    <source>
        <dbReference type="ARBA" id="ARBA00009437"/>
    </source>
</evidence>
<dbReference type="RefSeq" id="WP_183625013.1">
    <property type="nucleotide sequence ID" value="NZ_JACHWJ010000003.1"/>
</dbReference>
<dbReference type="SUPFAM" id="SSF46785">
    <property type="entry name" value="Winged helix' DNA-binding domain"/>
    <property type="match status" value="1"/>
</dbReference>
<dbReference type="PANTHER" id="PTHR30346:SF28">
    <property type="entry name" value="HTH-TYPE TRANSCRIPTIONAL REGULATOR CYNR"/>
    <property type="match status" value="1"/>
</dbReference>
<evidence type="ECO:0000256" key="4">
    <source>
        <dbReference type="ARBA" id="ARBA00023163"/>
    </source>
</evidence>
<evidence type="ECO:0000313" key="6">
    <source>
        <dbReference type="EMBL" id="MBB2958093.1"/>
    </source>
</evidence>
<dbReference type="PROSITE" id="PS50931">
    <property type="entry name" value="HTH_LYSR"/>
    <property type="match status" value="1"/>
</dbReference>
<evidence type="ECO:0000313" key="7">
    <source>
        <dbReference type="Proteomes" id="UP000545286"/>
    </source>
</evidence>
<sequence length="299" mass="31978">MDPRVELRHLRYFLALAEELHFGRAAARLHIAQPALSQQIRQLEQLMGVLLFTRTSRSVELTEAGRGFHPRAHGLLALLASDVDEARRVARGESGRIDVSFISSGAGIVSSTLRHFTLSRPDVLVELHEGPTSVVLERLERGTADVGIVRDADEHDGLTISTLFVDPFMAVLPADHELAEHETVTAPQLASSPLVLFPQASGSRAHTLTLRPFREAGIEPRLGHSGAEWGTIFHLVAAGLGVALAPASAVGPLPRGAVAVPLESTRTVSSVQLAHRANDTNPLVRAFSATATEARAAAS</sequence>
<dbReference type="Pfam" id="PF00126">
    <property type="entry name" value="HTH_1"/>
    <property type="match status" value="1"/>
</dbReference>
<name>A0A7W4UPQ7_9MICO</name>
<organism evidence="6 7">
    <name type="scientific">Pseudoclavibacter helvolus</name>
    <dbReference type="NCBI Taxonomy" id="255205"/>
    <lineage>
        <taxon>Bacteria</taxon>
        <taxon>Bacillati</taxon>
        <taxon>Actinomycetota</taxon>
        <taxon>Actinomycetes</taxon>
        <taxon>Micrococcales</taxon>
        <taxon>Microbacteriaceae</taxon>
        <taxon>Pseudoclavibacter</taxon>
    </lineage>
</organism>
<dbReference type="GO" id="GO:0003700">
    <property type="term" value="F:DNA-binding transcription factor activity"/>
    <property type="evidence" value="ECO:0007669"/>
    <property type="project" value="InterPro"/>
</dbReference>
<feature type="domain" description="HTH lysR-type" evidence="5">
    <location>
        <begin position="5"/>
        <end position="62"/>
    </location>
</feature>
<dbReference type="InterPro" id="IPR000847">
    <property type="entry name" value="LysR_HTH_N"/>
</dbReference>
<evidence type="ECO:0000256" key="2">
    <source>
        <dbReference type="ARBA" id="ARBA00023015"/>
    </source>
</evidence>
<dbReference type="GO" id="GO:0032993">
    <property type="term" value="C:protein-DNA complex"/>
    <property type="evidence" value="ECO:0007669"/>
    <property type="project" value="TreeGrafter"/>
</dbReference>
<dbReference type="Gene3D" id="1.10.10.10">
    <property type="entry name" value="Winged helix-like DNA-binding domain superfamily/Winged helix DNA-binding domain"/>
    <property type="match status" value="1"/>
</dbReference>
<protein>
    <submittedName>
        <fullName evidence="6">DNA-binding transcriptional LysR family regulator</fullName>
    </submittedName>
</protein>
<comment type="similarity">
    <text evidence="1">Belongs to the LysR transcriptional regulatory family.</text>
</comment>
<dbReference type="InterPro" id="IPR036388">
    <property type="entry name" value="WH-like_DNA-bd_sf"/>
</dbReference>
<evidence type="ECO:0000259" key="5">
    <source>
        <dbReference type="PROSITE" id="PS50931"/>
    </source>
</evidence>
<keyword evidence="7" id="KW-1185">Reference proteome</keyword>
<dbReference type="Gene3D" id="3.40.190.10">
    <property type="entry name" value="Periplasmic binding protein-like II"/>
    <property type="match status" value="2"/>
</dbReference>
<comment type="caution">
    <text evidence="6">The sequence shown here is derived from an EMBL/GenBank/DDBJ whole genome shotgun (WGS) entry which is preliminary data.</text>
</comment>
<dbReference type="SUPFAM" id="SSF53850">
    <property type="entry name" value="Periplasmic binding protein-like II"/>
    <property type="match status" value="1"/>
</dbReference>
<dbReference type="InterPro" id="IPR036390">
    <property type="entry name" value="WH_DNA-bd_sf"/>
</dbReference>
<dbReference type="PANTHER" id="PTHR30346">
    <property type="entry name" value="TRANSCRIPTIONAL DUAL REGULATOR HCAR-RELATED"/>
    <property type="match status" value="1"/>
</dbReference>
<evidence type="ECO:0000256" key="3">
    <source>
        <dbReference type="ARBA" id="ARBA00023125"/>
    </source>
</evidence>
<dbReference type="AlphaFoldDB" id="A0A7W4UPQ7"/>
<dbReference type="EMBL" id="JACHWJ010000003">
    <property type="protein sequence ID" value="MBB2958093.1"/>
    <property type="molecule type" value="Genomic_DNA"/>
</dbReference>
<accession>A0A7W4UPQ7</accession>
<keyword evidence="3 6" id="KW-0238">DNA-binding</keyword>
<dbReference type="CDD" id="cd08414">
    <property type="entry name" value="PBP2_LTTR_aromatics_like"/>
    <property type="match status" value="1"/>
</dbReference>
<dbReference type="PRINTS" id="PR00039">
    <property type="entry name" value="HTHLYSR"/>
</dbReference>
<dbReference type="Pfam" id="PF03466">
    <property type="entry name" value="LysR_substrate"/>
    <property type="match status" value="1"/>
</dbReference>
<keyword evidence="2" id="KW-0805">Transcription regulation</keyword>
<proteinExistence type="inferred from homology"/>
<dbReference type="InterPro" id="IPR005119">
    <property type="entry name" value="LysR_subst-bd"/>
</dbReference>
<reference evidence="6 7" key="1">
    <citation type="submission" date="2020-08" db="EMBL/GenBank/DDBJ databases">
        <title>Sequencing the genomes of 1000 actinobacteria strains.</title>
        <authorList>
            <person name="Klenk H.-P."/>
        </authorList>
    </citation>
    <scope>NUCLEOTIDE SEQUENCE [LARGE SCALE GENOMIC DNA]</scope>
    <source>
        <strain evidence="6 7">DSM 20419</strain>
    </source>
</reference>
<dbReference type="FunFam" id="1.10.10.10:FF:000001">
    <property type="entry name" value="LysR family transcriptional regulator"/>
    <property type="match status" value="1"/>
</dbReference>
<dbReference type="Proteomes" id="UP000545286">
    <property type="component" value="Unassembled WGS sequence"/>
</dbReference>
<dbReference type="GO" id="GO:0003677">
    <property type="term" value="F:DNA binding"/>
    <property type="evidence" value="ECO:0007669"/>
    <property type="project" value="UniProtKB-KW"/>
</dbReference>
<gene>
    <name evidence="6" type="ORF">FHX72_002238</name>
</gene>